<dbReference type="PROSITE" id="PS51645">
    <property type="entry name" value="PHR_CRY_ALPHA_BETA"/>
    <property type="match status" value="1"/>
</dbReference>
<dbReference type="InterPro" id="IPR005101">
    <property type="entry name" value="Cryptochr/Photolyase_FAD-bd"/>
</dbReference>
<dbReference type="AlphaFoldDB" id="A0A6J6N2S5"/>
<gene>
    <name evidence="6" type="ORF">UFOPK2370_00137</name>
</gene>
<dbReference type="GO" id="GO:0003904">
    <property type="term" value="F:deoxyribodipyrimidine photo-lyase activity"/>
    <property type="evidence" value="ECO:0007669"/>
    <property type="project" value="TreeGrafter"/>
</dbReference>
<protein>
    <submittedName>
        <fullName evidence="6">Unannotated protein</fullName>
    </submittedName>
</protein>
<dbReference type="GO" id="GO:0009416">
    <property type="term" value="P:response to light stimulus"/>
    <property type="evidence" value="ECO:0007669"/>
    <property type="project" value="TreeGrafter"/>
</dbReference>
<evidence type="ECO:0000256" key="4">
    <source>
        <dbReference type="ARBA" id="ARBA00022991"/>
    </source>
</evidence>
<dbReference type="Pfam" id="PF03441">
    <property type="entry name" value="FAD_binding_7"/>
    <property type="match status" value="1"/>
</dbReference>
<dbReference type="PRINTS" id="PR00147">
    <property type="entry name" value="DNAPHOTLYASE"/>
</dbReference>
<dbReference type="GO" id="GO:0003677">
    <property type="term" value="F:DNA binding"/>
    <property type="evidence" value="ECO:0007669"/>
    <property type="project" value="TreeGrafter"/>
</dbReference>
<dbReference type="SUPFAM" id="SSF48173">
    <property type="entry name" value="Cryptochrome/photolyase FAD-binding domain"/>
    <property type="match status" value="1"/>
</dbReference>
<evidence type="ECO:0000313" key="6">
    <source>
        <dbReference type="EMBL" id="CAB4679164.1"/>
    </source>
</evidence>
<evidence type="ECO:0000256" key="2">
    <source>
        <dbReference type="ARBA" id="ARBA00022630"/>
    </source>
</evidence>
<organism evidence="6">
    <name type="scientific">freshwater metagenome</name>
    <dbReference type="NCBI Taxonomy" id="449393"/>
    <lineage>
        <taxon>unclassified sequences</taxon>
        <taxon>metagenomes</taxon>
        <taxon>ecological metagenomes</taxon>
    </lineage>
</organism>
<dbReference type="Pfam" id="PF00875">
    <property type="entry name" value="DNA_photolyase"/>
    <property type="match status" value="1"/>
</dbReference>
<dbReference type="SUPFAM" id="SSF52425">
    <property type="entry name" value="Cryptochrome/photolyase, N-terminal domain"/>
    <property type="match status" value="1"/>
</dbReference>
<sequence>MARVFWFRRDLRIQDNVALNAAVRGANEDTDGAVAPVYVVDLEKFEALSPGRQHSLVASLDSLGASLDRRLTIRHVRGLANVAQEMILLAKAAKAERVHATRAFDPDGIAEQNAVGIALAEAGIFLQLDDSNYAVAPGLVNKPDATAYRVYTPFYKAWSPLAANAPVKLEPPKVNWLEPVECMGRPVPAEPSPFKIRAGEAFALRTFERFLLRAVKTYDEDRNRPDMSGTSHLSHALAHGEIHPRTILARLGDSPGEIVFAKEICWREFYADVLFRNPDSLTDYYDPRYAQMRYDTGSVSDERLNAWKRGETGYPMVDAGMRQLIADGWMHNRVRMIVASFLVKDLHLEWQQGAEHFEYLLTDFDPASNAHGWQWTAGSGTDASPYFRIFNPITQGQKFDPNGDYVRKYVAELRHIDGADVHEPWNLPNGYEGGYSRQIVDHAEERNEALARLAEIKQQH</sequence>
<dbReference type="EMBL" id="CAEZXK010000002">
    <property type="protein sequence ID" value="CAB4679164.1"/>
    <property type="molecule type" value="Genomic_DNA"/>
</dbReference>
<keyword evidence="4" id="KW-0157">Chromophore</keyword>
<proteinExistence type="predicted"/>
<dbReference type="PANTHER" id="PTHR11455:SF9">
    <property type="entry name" value="CRYPTOCHROME CIRCADIAN CLOCK 5 ISOFORM X1"/>
    <property type="match status" value="1"/>
</dbReference>
<dbReference type="InterPro" id="IPR014729">
    <property type="entry name" value="Rossmann-like_a/b/a_fold"/>
</dbReference>
<keyword evidence="2" id="KW-0285">Flavoprotein</keyword>
<name>A0A6J6N2S5_9ZZZZ</name>
<dbReference type="GO" id="GO:0006139">
    <property type="term" value="P:nucleobase-containing compound metabolic process"/>
    <property type="evidence" value="ECO:0007669"/>
    <property type="project" value="UniProtKB-ARBA"/>
</dbReference>
<dbReference type="GO" id="GO:0071949">
    <property type="term" value="F:FAD binding"/>
    <property type="evidence" value="ECO:0007669"/>
    <property type="project" value="TreeGrafter"/>
</dbReference>
<accession>A0A6J6N2S5</accession>
<dbReference type="GO" id="GO:0006950">
    <property type="term" value="P:response to stress"/>
    <property type="evidence" value="ECO:0007669"/>
    <property type="project" value="UniProtKB-ARBA"/>
</dbReference>
<dbReference type="PROSITE" id="PS00691">
    <property type="entry name" value="DNA_PHOTOLYASES_1_2"/>
    <property type="match status" value="1"/>
</dbReference>
<evidence type="ECO:0000256" key="1">
    <source>
        <dbReference type="ARBA" id="ARBA00001974"/>
    </source>
</evidence>
<dbReference type="Gene3D" id="3.40.50.620">
    <property type="entry name" value="HUPs"/>
    <property type="match status" value="1"/>
</dbReference>
<dbReference type="InterPro" id="IPR018394">
    <property type="entry name" value="DNA_photolyase_1_CS_C"/>
</dbReference>
<dbReference type="PROSITE" id="PS00394">
    <property type="entry name" value="DNA_PHOTOLYASES_1_1"/>
    <property type="match status" value="1"/>
</dbReference>
<reference evidence="6" key="1">
    <citation type="submission" date="2020-05" db="EMBL/GenBank/DDBJ databases">
        <authorList>
            <person name="Chiriac C."/>
            <person name="Salcher M."/>
            <person name="Ghai R."/>
            <person name="Kavagutti S V."/>
        </authorList>
    </citation>
    <scope>NUCLEOTIDE SEQUENCE</scope>
</reference>
<dbReference type="InterPro" id="IPR036155">
    <property type="entry name" value="Crypto/Photolyase_N_sf"/>
</dbReference>
<evidence type="ECO:0000256" key="3">
    <source>
        <dbReference type="ARBA" id="ARBA00022827"/>
    </source>
</evidence>
<dbReference type="InterPro" id="IPR002081">
    <property type="entry name" value="Cryptochrome/DNA_photolyase_1"/>
</dbReference>
<dbReference type="Gene3D" id="1.10.579.10">
    <property type="entry name" value="DNA Cyclobutane Dipyrimidine Photolyase, subunit A, domain 3"/>
    <property type="match status" value="1"/>
</dbReference>
<comment type="cofactor">
    <cofactor evidence="1">
        <name>FAD</name>
        <dbReference type="ChEBI" id="CHEBI:57692"/>
    </cofactor>
</comment>
<feature type="domain" description="Photolyase/cryptochrome alpha/beta" evidence="5">
    <location>
        <begin position="1"/>
        <end position="134"/>
    </location>
</feature>
<dbReference type="InterPro" id="IPR036134">
    <property type="entry name" value="Crypto/Photolyase_FAD-like_sf"/>
</dbReference>
<keyword evidence="3" id="KW-0274">FAD</keyword>
<dbReference type="InterPro" id="IPR006050">
    <property type="entry name" value="DNA_photolyase_N"/>
</dbReference>
<dbReference type="Gene3D" id="1.25.40.80">
    <property type="match status" value="1"/>
</dbReference>
<evidence type="ECO:0000259" key="5">
    <source>
        <dbReference type="PROSITE" id="PS51645"/>
    </source>
</evidence>
<dbReference type="PANTHER" id="PTHR11455">
    <property type="entry name" value="CRYPTOCHROME"/>
    <property type="match status" value="1"/>
</dbReference>